<dbReference type="GO" id="GO:0008791">
    <property type="term" value="F:arginine N-succinyltransferase activity"/>
    <property type="evidence" value="ECO:0007669"/>
    <property type="project" value="InterPro"/>
</dbReference>
<dbReference type="InterPro" id="IPR017650">
    <property type="entry name" value="Arginine_N-succinylTrfase"/>
</dbReference>
<name>A0A2S4LUH0_9BURK</name>
<reference evidence="4 5" key="1">
    <citation type="submission" date="2018-01" db="EMBL/GenBank/DDBJ databases">
        <title>Genomic Encyclopedia of Type Strains, Phase III (KMG-III): the genomes of soil and plant-associated and newly described type strains.</title>
        <authorList>
            <person name="Whitman W."/>
        </authorList>
    </citation>
    <scope>NUCLEOTIDE SEQUENCE [LARGE SCALE GENOMIC DNA]</scope>
    <source>
        <strain evidence="4 5">JCM 18070</strain>
    </source>
</reference>
<keyword evidence="3" id="KW-0012">Acyltransferase</keyword>
<dbReference type="PANTHER" id="PTHR30420:SF1">
    <property type="entry name" value="ARGININE N-SUCCINYLTRANSFERASE"/>
    <property type="match status" value="1"/>
</dbReference>
<dbReference type="Pfam" id="PF04958">
    <property type="entry name" value="AstA"/>
    <property type="match status" value="1"/>
</dbReference>
<dbReference type="NCBIfam" id="TIGR03243">
    <property type="entry name" value="arg_catab_AOST"/>
    <property type="match status" value="1"/>
</dbReference>
<proteinExistence type="predicted"/>
<organism evidence="4 5">
    <name type="scientific">Paraburkholderia eburnea</name>
    <dbReference type="NCBI Taxonomy" id="1189126"/>
    <lineage>
        <taxon>Bacteria</taxon>
        <taxon>Pseudomonadati</taxon>
        <taxon>Pseudomonadota</taxon>
        <taxon>Betaproteobacteria</taxon>
        <taxon>Burkholderiales</taxon>
        <taxon>Burkholderiaceae</taxon>
        <taxon>Paraburkholderia</taxon>
    </lineage>
</organism>
<dbReference type="Proteomes" id="UP000237381">
    <property type="component" value="Unassembled WGS sequence"/>
</dbReference>
<dbReference type="NCBIfam" id="TIGR03244">
    <property type="entry name" value="arg_catab_AstA"/>
    <property type="match status" value="1"/>
</dbReference>
<dbReference type="Gene3D" id="3.40.630.30">
    <property type="match status" value="1"/>
</dbReference>
<evidence type="ECO:0000256" key="3">
    <source>
        <dbReference type="ARBA" id="ARBA00023315"/>
    </source>
</evidence>
<dbReference type="AlphaFoldDB" id="A0A2S4LUH0"/>
<dbReference type="RefSeq" id="WP_103707469.1">
    <property type="nucleotide sequence ID" value="NZ_PQGA01000027.1"/>
</dbReference>
<dbReference type="InterPro" id="IPR007041">
    <property type="entry name" value="Arg_succinylTrfase_AstA/AruG"/>
</dbReference>
<dbReference type="InterPro" id="IPR016181">
    <property type="entry name" value="Acyl_CoA_acyltransferase"/>
</dbReference>
<keyword evidence="5" id="KW-1185">Reference proteome</keyword>
<gene>
    <name evidence="4" type="ORF">B0G62_12717</name>
</gene>
<sequence>MIVVRVVQTGDVDALVALAQETGPGLTTFKPDRDALAARIERTRRTLAGEAPAAEAGYFFVMEDTATGDVAGVCGIETAVGLTQPFYNYRVSTVVHASQDLGIWTRMRALNISHDLTGYAEVCSLFLSPRYRTGGMGGLLSRSRFMFIAQFRERFPERICAELRGHFDAEGTSPFWRAVGSHFYQIDFNAADYLSAHGRKSFLAELMPRYPVYVELLPDEAQACVGLTHADTVPARRMLEGEGLRYENHVDIFDAGPVLECHIADLRTVRESVVVPVRIGQTAEHGTVRSLVSNTSLTDFRVGFAPGVVEDGAFTLSAQEAAALNVKEGEPVRVLGATHTTREVAREGVR</sequence>
<comment type="caution">
    <text evidence="4">The sequence shown here is derived from an EMBL/GenBank/DDBJ whole genome shotgun (WGS) entry which is preliminary data.</text>
</comment>
<keyword evidence="1" id="KW-0056">Arginine metabolism</keyword>
<dbReference type="SUPFAM" id="SSF55729">
    <property type="entry name" value="Acyl-CoA N-acyltransferases (Nat)"/>
    <property type="match status" value="1"/>
</dbReference>
<dbReference type="OrthoDB" id="21121at2"/>
<dbReference type="Gene3D" id="2.40.40.20">
    <property type="match status" value="1"/>
</dbReference>
<evidence type="ECO:0000256" key="2">
    <source>
        <dbReference type="ARBA" id="ARBA00022679"/>
    </source>
</evidence>
<evidence type="ECO:0000313" key="5">
    <source>
        <dbReference type="Proteomes" id="UP000237381"/>
    </source>
</evidence>
<dbReference type="EMBL" id="PQGA01000027">
    <property type="protein sequence ID" value="POR46035.1"/>
    <property type="molecule type" value="Genomic_DNA"/>
</dbReference>
<dbReference type="GO" id="GO:0006527">
    <property type="term" value="P:L-arginine catabolic process"/>
    <property type="evidence" value="ECO:0007669"/>
    <property type="project" value="InterPro"/>
</dbReference>
<protein>
    <submittedName>
        <fullName evidence="4">Arginine succinyltransferase</fullName>
    </submittedName>
</protein>
<evidence type="ECO:0000256" key="1">
    <source>
        <dbReference type="ARBA" id="ARBA00022503"/>
    </source>
</evidence>
<dbReference type="PANTHER" id="PTHR30420">
    <property type="entry name" value="N-SUCCINYLARGININE DIHYDROLASE"/>
    <property type="match status" value="1"/>
</dbReference>
<accession>A0A2S4LUH0</accession>
<keyword evidence="2 4" id="KW-0808">Transferase</keyword>
<evidence type="ECO:0000313" key="4">
    <source>
        <dbReference type="EMBL" id="POR46035.1"/>
    </source>
</evidence>